<dbReference type="GO" id="GO:0003906">
    <property type="term" value="F:DNA-(apurinic or apyrimidinic site) endonuclease activity"/>
    <property type="evidence" value="ECO:0007669"/>
    <property type="project" value="TreeGrafter"/>
</dbReference>
<dbReference type="EMBL" id="PGUY01000020">
    <property type="protein sequence ID" value="PLT30603.1"/>
    <property type="molecule type" value="Genomic_DNA"/>
</dbReference>
<evidence type="ECO:0000256" key="7">
    <source>
        <dbReference type="PIRSR" id="PIRSR604808-2"/>
    </source>
</evidence>
<keyword evidence="5 7" id="KW-0460">Magnesium</keyword>
<dbReference type="PROSITE" id="PS00726">
    <property type="entry name" value="AP_NUCLEASE_F1_1"/>
    <property type="match status" value="1"/>
</dbReference>
<dbReference type="FunFam" id="3.60.10.10:FF:000034">
    <property type="entry name" value="Exodeoxyribonuclease III"/>
    <property type="match status" value="1"/>
</dbReference>
<feature type="site" description="Transition state stabilizer" evidence="8">
    <location>
        <position position="146"/>
    </location>
</feature>
<feature type="binding site" evidence="7">
    <location>
        <position position="146"/>
    </location>
    <ligand>
        <name>Mg(2+)</name>
        <dbReference type="ChEBI" id="CHEBI:18420"/>
        <label>1</label>
    </ligand>
</feature>
<dbReference type="InterPro" id="IPR036691">
    <property type="entry name" value="Endo/exonu/phosph_ase_sf"/>
</dbReference>
<dbReference type="CDD" id="cd09087">
    <property type="entry name" value="Ape1-like_AP-endo"/>
    <property type="match status" value="1"/>
</dbReference>
<dbReference type="OrthoDB" id="9803914at2"/>
<feature type="binding site" evidence="7">
    <location>
        <position position="241"/>
    </location>
    <ligand>
        <name>Mg(2+)</name>
        <dbReference type="ChEBI" id="CHEBI:18420"/>
        <label>1</label>
    </ligand>
</feature>
<dbReference type="PANTHER" id="PTHR22748">
    <property type="entry name" value="AP ENDONUCLEASE"/>
    <property type="match status" value="1"/>
</dbReference>
<evidence type="ECO:0000256" key="2">
    <source>
        <dbReference type="ARBA" id="ARBA00007092"/>
    </source>
</evidence>
<dbReference type="GO" id="GO:0046872">
    <property type="term" value="F:metal ion binding"/>
    <property type="evidence" value="ECO:0007669"/>
    <property type="project" value="UniProtKB-KW"/>
</dbReference>
<protein>
    <submittedName>
        <fullName evidence="10">Exodeoxyribonuclease III</fullName>
    </submittedName>
</protein>
<evidence type="ECO:0000256" key="1">
    <source>
        <dbReference type="ARBA" id="ARBA00001936"/>
    </source>
</evidence>
<evidence type="ECO:0000256" key="6">
    <source>
        <dbReference type="PIRSR" id="PIRSR604808-1"/>
    </source>
</evidence>
<dbReference type="Proteomes" id="UP000234748">
    <property type="component" value="Unassembled WGS sequence"/>
</dbReference>
<comment type="cofactor">
    <cofactor evidence="7">
        <name>Mg(2+)</name>
        <dbReference type="ChEBI" id="CHEBI:18420"/>
    </cofactor>
    <cofactor evidence="7">
        <name>Mn(2+)</name>
        <dbReference type="ChEBI" id="CHEBI:29035"/>
    </cofactor>
    <text evidence="7">Probably binds two magnesium or manganese ions per subunit.</text>
</comment>
<feature type="active site" evidence="6">
    <location>
        <position position="105"/>
    </location>
</feature>
<feature type="binding site" evidence="7">
    <location>
        <position position="242"/>
    </location>
    <ligand>
        <name>Mg(2+)</name>
        <dbReference type="ChEBI" id="CHEBI:18420"/>
        <label>1</label>
    </ligand>
</feature>
<dbReference type="InterPro" id="IPR004808">
    <property type="entry name" value="AP_endonuc_1"/>
</dbReference>
<evidence type="ECO:0000256" key="5">
    <source>
        <dbReference type="ARBA" id="ARBA00022842"/>
    </source>
</evidence>
<sequence>MKLVSWNVNGLRACVKKGFSEYFADMNADIFCIQETKLQEGQISLELEGYQQYWNYAIKKGYSGTAVFTKQEPLSVKYGLGTEEGEPEGRILTLEFENFFLVNVYTPNSQRDLARLKFRLDWEDRILCHVKELDQKKPVILCGDLNVAHNEIDLRNPKPNKGNSGFTDEERMKMTDFLASGFVDSYRYLYPDKEGAYTWWSYMNKVRERNIGWRIDYFIVSEKLISHIHEAEIHCDIMGSDHCPVVLDMDIN</sequence>
<feature type="binding site" evidence="7">
    <location>
        <position position="144"/>
    </location>
    <ligand>
        <name>Mg(2+)</name>
        <dbReference type="ChEBI" id="CHEBI:18420"/>
        <label>1</label>
    </ligand>
</feature>
<gene>
    <name evidence="10" type="primary">xth</name>
    <name evidence="10" type="ORF">CUU66_07090</name>
</gene>
<dbReference type="NCBIfam" id="TIGR00633">
    <property type="entry name" value="xth"/>
    <property type="match status" value="1"/>
</dbReference>
<feature type="domain" description="Endonuclease/exonuclease/phosphatase" evidence="9">
    <location>
        <begin position="4"/>
        <end position="242"/>
    </location>
</feature>
<dbReference type="Gene3D" id="3.60.10.10">
    <property type="entry name" value="Endonuclease/exonuclease/phosphatase"/>
    <property type="match status" value="1"/>
</dbReference>
<evidence type="ECO:0000313" key="10">
    <source>
        <dbReference type="EMBL" id="PLT30603.1"/>
    </source>
</evidence>
<dbReference type="Pfam" id="PF03372">
    <property type="entry name" value="Exo_endo_phos"/>
    <property type="match status" value="1"/>
</dbReference>
<feature type="active site" description="Proton acceptor" evidence="6">
    <location>
        <position position="242"/>
    </location>
</feature>
<dbReference type="GO" id="GO:0003677">
    <property type="term" value="F:DNA binding"/>
    <property type="evidence" value="ECO:0007669"/>
    <property type="project" value="InterPro"/>
</dbReference>
<dbReference type="InterPro" id="IPR005135">
    <property type="entry name" value="Endo/exonuclease/phosphatase"/>
</dbReference>
<comment type="caution">
    <text evidence="10">The sequence shown here is derived from an EMBL/GenBank/DDBJ whole genome shotgun (WGS) entry which is preliminary data.</text>
</comment>
<feature type="binding site" evidence="7">
    <location>
        <position position="7"/>
    </location>
    <ligand>
        <name>Mg(2+)</name>
        <dbReference type="ChEBI" id="CHEBI:18420"/>
        <label>1</label>
    </ligand>
</feature>
<accession>A0A2N5M8H2</accession>
<comment type="similarity">
    <text evidence="2">Belongs to the DNA repair enzymes AP/ExoA family.</text>
</comment>
<evidence type="ECO:0000259" key="9">
    <source>
        <dbReference type="Pfam" id="PF03372"/>
    </source>
</evidence>
<dbReference type="PANTHER" id="PTHR22748:SF6">
    <property type="entry name" value="DNA-(APURINIC OR APYRIMIDINIC SITE) ENDONUCLEASE"/>
    <property type="match status" value="1"/>
</dbReference>
<keyword evidence="3 7" id="KW-0479">Metal-binding</keyword>
<keyword evidence="7" id="KW-0464">Manganese</keyword>
<proteinExistence type="inferred from homology"/>
<dbReference type="SUPFAM" id="SSF56219">
    <property type="entry name" value="DNase I-like"/>
    <property type="match status" value="1"/>
</dbReference>
<feature type="site" description="Important for catalytic activity" evidence="8">
    <location>
        <position position="216"/>
    </location>
</feature>
<dbReference type="GO" id="GO:0008311">
    <property type="term" value="F:double-stranded DNA 3'-5' DNA exonuclease activity"/>
    <property type="evidence" value="ECO:0007669"/>
    <property type="project" value="TreeGrafter"/>
</dbReference>
<feature type="site" description="Interaction with DNA substrate" evidence="8">
    <location>
        <position position="242"/>
    </location>
</feature>
<keyword evidence="4" id="KW-0378">Hydrolase</keyword>
<organism evidence="10 11">
    <name type="scientific">Peribacillus deserti</name>
    <dbReference type="NCBI Taxonomy" id="673318"/>
    <lineage>
        <taxon>Bacteria</taxon>
        <taxon>Bacillati</taxon>
        <taxon>Bacillota</taxon>
        <taxon>Bacilli</taxon>
        <taxon>Bacillales</taxon>
        <taxon>Bacillaceae</taxon>
        <taxon>Peribacillus</taxon>
    </lineage>
</organism>
<evidence type="ECO:0000256" key="8">
    <source>
        <dbReference type="PIRSR" id="PIRSR604808-3"/>
    </source>
</evidence>
<dbReference type="GO" id="GO:0008081">
    <property type="term" value="F:phosphoric diester hydrolase activity"/>
    <property type="evidence" value="ECO:0007669"/>
    <property type="project" value="TreeGrafter"/>
</dbReference>
<feature type="binding site" evidence="7">
    <location>
        <position position="35"/>
    </location>
    <ligand>
        <name>Mg(2+)</name>
        <dbReference type="ChEBI" id="CHEBI:18420"/>
        <label>1</label>
    </ligand>
</feature>
<dbReference type="AlphaFoldDB" id="A0A2N5M8H2"/>
<dbReference type="NCBIfam" id="TIGR00195">
    <property type="entry name" value="exoDNase_III"/>
    <property type="match status" value="1"/>
</dbReference>
<dbReference type="RefSeq" id="WP_101640977.1">
    <property type="nucleotide sequence ID" value="NZ_PGUY01000020.1"/>
</dbReference>
<reference evidence="10 11" key="1">
    <citation type="submission" date="2017-11" db="EMBL/GenBank/DDBJ databases">
        <title>Comparitive Functional Genomics of Dry Heat Resistant strains isolated from the Viking Spacecraft.</title>
        <authorList>
            <person name="Seuylemezian A."/>
            <person name="Cooper K."/>
            <person name="Vaishampayan P."/>
        </authorList>
    </citation>
    <scope>NUCLEOTIDE SEQUENCE [LARGE SCALE GENOMIC DNA]</scope>
    <source>
        <strain evidence="10 11">V1-29</strain>
    </source>
</reference>
<dbReference type="GO" id="GO:0006284">
    <property type="term" value="P:base-excision repair"/>
    <property type="evidence" value="ECO:0007669"/>
    <property type="project" value="TreeGrafter"/>
</dbReference>
<comment type="cofactor">
    <cofactor evidence="1">
        <name>Mn(2+)</name>
        <dbReference type="ChEBI" id="CHEBI:29035"/>
    </cofactor>
</comment>
<evidence type="ECO:0000313" key="11">
    <source>
        <dbReference type="Proteomes" id="UP000234748"/>
    </source>
</evidence>
<evidence type="ECO:0000256" key="3">
    <source>
        <dbReference type="ARBA" id="ARBA00022723"/>
    </source>
</evidence>
<keyword evidence="11" id="KW-1185">Reference proteome</keyword>
<dbReference type="InterPro" id="IPR020847">
    <property type="entry name" value="AP_endonuclease_F1_BS"/>
</dbReference>
<dbReference type="PROSITE" id="PS51435">
    <property type="entry name" value="AP_NUCLEASE_F1_4"/>
    <property type="match status" value="1"/>
</dbReference>
<name>A0A2N5M8H2_9BACI</name>
<evidence type="ECO:0000256" key="4">
    <source>
        <dbReference type="ARBA" id="ARBA00022801"/>
    </source>
</evidence>
<feature type="active site" description="Proton donor/acceptor" evidence="6">
    <location>
        <position position="144"/>
    </location>
</feature>